<dbReference type="Proteomes" id="UP000555828">
    <property type="component" value="Unassembled WGS sequence"/>
</dbReference>
<dbReference type="EMBL" id="JACHEX010000001">
    <property type="protein sequence ID" value="MBB6061878.1"/>
    <property type="molecule type" value="Genomic_DNA"/>
</dbReference>
<gene>
    <name evidence="1" type="ORF">HNP65_000300</name>
</gene>
<accession>A0A841GR11</accession>
<keyword evidence="2" id="KW-1185">Reference proteome</keyword>
<organism evidence="1 2">
    <name type="scientific">Thermosipho japonicus</name>
    <dbReference type="NCBI Taxonomy" id="90323"/>
    <lineage>
        <taxon>Bacteria</taxon>
        <taxon>Thermotogati</taxon>
        <taxon>Thermotogota</taxon>
        <taxon>Thermotogae</taxon>
        <taxon>Thermotogales</taxon>
        <taxon>Fervidobacteriaceae</taxon>
        <taxon>Thermosipho</taxon>
    </lineage>
</organism>
<protein>
    <submittedName>
        <fullName evidence="1">Uncharacterized protein</fullName>
    </submittedName>
</protein>
<dbReference type="AlphaFoldDB" id="A0A841GR11"/>
<reference evidence="1 2" key="1">
    <citation type="submission" date="2020-08" db="EMBL/GenBank/DDBJ databases">
        <title>Genomic Encyclopedia of Type Strains, Phase IV (KMG-IV): sequencing the most valuable type-strain genomes for metagenomic binning, comparative biology and taxonomic classification.</title>
        <authorList>
            <person name="Goeker M."/>
        </authorList>
    </citation>
    <scope>NUCLEOTIDE SEQUENCE [LARGE SCALE GENOMIC DNA]</scope>
    <source>
        <strain evidence="1 2">DSM 13481</strain>
    </source>
</reference>
<comment type="caution">
    <text evidence="1">The sequence shown here is derived from an EMBL/GenBank/DDBJ whole genome shotgun (WGS) entry which is preliminary data.</text>
</comment>
<evidence type="ECO:0000313" key="2">
    <source>
        <dbReference type="Proteomes" id="UP000555828"/>
    </source>
</evidence>
<dbReference type="RefSeq" id="WP_184618626.1">
    <property type="nucleotide sequence ID" value="NZ_JACHEX010000001.1"/>
</dbReference>
<evidence type="ECO:0000313" key="1">
    <source>
        <dbReference type="EMBL" id="MBB6061878.1"/>
    </source>
</evidence>
<name>A0A841GR11_9BACT</name>
<sequence>MIFSTVAQTYNSTNIRTLLSSRDTTVGAKLKAISNRDSQRNRITLSFLNRF</sequence>
<proteinExistence type="predicted"/>